<protein>
    <submittedName>
        <fullName evidence="2">Uncharacterized protein</fullName>
    </submittedName>
</protein>
<proteinExistence type="predicted"/>
<sequence length="65" mass="7095">MLREKRVAEEEFISIHQDNAGLSAKRSGTCIPGVLCVIGLILAIALLTPERATEHSQQPALEQIQ</sequence>
<dbReference type="Proteomes" id="UP000554520">
    <property type="component" value="Unassembled WGS sequence"/>
</dbReference>
<comment type="caution">
    <text evidence="2">The sequence shown here is derived from an EMBL/GenBank/DDBJ whole genome shotgun (WGS) entry which is preliminary data.</text>
</comment>
<keyword evidence="3" id="KW-1185">Reference proteome</keyword>
<evidence type="ECO:0000313" key="3">
    <source>
        <dbReference type="Proteomes" id="UP000554520"/>
    </source>
</evidence>
<dbReference type="EMBL" id="JACHXN010000008">
    <property type="protein sequence ID" value="MBB3146533.1"/>
    <property type="molecule type" value="Genomic_DNA"/>
</dbReference>
<name>A0A839U9H2_9HYPH</name>
<feature type="transmembrane region" description="Helical" evidence="1">
    <location>
        <begin position="31"/>
        <end position="48"/>
    </location>
</feature>
<reference evidence="2 3" key="1">
    <citation type="submission" date="2020-08" db="EMBL/GenBank/DDBJ databases">
        <title>Genomic Encyclopedia of Type Strains, Phase III (KMG-III): the genomes of soil and plant-associated and newly described type strains.</title>
        <authorList>
            <person name="Whitman W."/>
        </authorList>
    </citation>
    <scope>NUCLEOTIDE SEQUENCE [LARGE SCALE GENOMIC DNA]</scope>
    <source>
        <strain evidence="2 3">CECT 7015</strain>
    </source>
</reference>
<keyword evidence="1" id="KW-0812">Transmembrane</keyword>
<dbReference type="AlphaFoldDB" id="A0A839U9H2"/>
<keyword evidence="1" id="KW-0472">Membrane</keyword>
<organism evidence="2 3">
    <name type="scientific">Phyllobacterium trifolii</name>
    <dbReference type="NCBI Taxonomy" id="300193"/>
    <lineage>
        <taxon>Bacteria</taxon>
        <taxon>Pseudomonadati</taxon>
        <taxon>Pseudomonadota</taxon>
        <taxon>Alphaproteobacteria</taxon>
        <taxon>Hyphomicrobiales</taxon>
        <taxon>Phyllobacteriaceae</taxon>
        <taxon>Phyllobacterium</taxon>
    </lineage>
</organism>
<accession>A0A839U9H2</accession>
<evidence type="ECO:0000313" key="2">
    <source>
        <dbReference type="EMBL" id="MBB3146533.1"/>
    </source>
</evidence>
<gene>
    <name evidence="2" type="ORF">FHS21_002948</name>
</gene>
<evidence type="ECO:0000256" key="1">
    <source>
        <dbReference type="SAM" id="Phobius"/>
    </source>
</evidence>
<keyword evidence="1" id="KW-1133">Transmembrane helix</keyword>